<organism evidence="2 3">
    <name type="scientific">Lacticaseibacillus sharpeae JCM 1186 = DSM 20505</name>
    <dbReference type="NCBI Taxonomy" id="1291052"/>
    <lineage>
        <taxon>Bacteria</taxon>
        <taxon>Bacillati</taxon>
        <taxon>Bacillota</taxon>
        <taxon>Bacilli</taxon>
        <taxon>Lactobacillales</taxon>
        <taxon>Lactobacillaceae</taxon>
        <taxon>Lacticaseibacillus</taxon>
    </lineage>
</organism>
<dbReference type="InterPro" id="IPR003593">
    <property type="entry name" value="AAA+_ATPase"/>
</dbReference>
<evidence type="ECO:0000259" key="1">
    <source>
        <dbReference type="SMART" id="SM00382"/>
    </source>
</evidence>
<accession>A0A0R1ZVQ5</accession>
<dbReference type="STRING" id="1291052.FC18_GL001871"/>
<proteinExistence type="predicted"/>
<dbReference type="SUPFAM" id="SSF52540">
    <property type="entry name" value="P-loop containing nucleoside triphosphate hydrolases"/>
    <property type="match status" value="1"/>
</dbReference>
<dbReference type="InterPro" id="IPR002611">
    <property type="entry name" value="IstB_ATP-bd"/>
</dbReference>
<reference evidence="2 3" key="1">
    <citation type="journal article" date="2015" name="Genome Announc.">
        <title>Expanding the biotechnology potential of lactobacilli through comparative genomics of 213 strains and associated genera.</title>
        <authorList>
            <person name="Sun Z."/>
            <person name="Harris H.M."/>
            <person name="McCann A."/>
            <person name="Guo C."/>
            <person name="Argimon S."/>
            <person name="Zhang W."/>
            <person name="Yang X."/>
            <person name="Jeffery I.B."/>
            <person name="Cooney J.C."/>
            <person name="Kagawa T.F."/>
            <person name="Liu W."/>
            <person name="Song Y."/>
            <person name="Salvetti E."/>
            <person name="Wrobel A."/>
            <person name="Rasinkangas P."/>
            <person name="Parkhill J."/>
            <person name="Rea M.C."/>
            <person name="O'Sullivan O."/>
            <person name="Ritari J."/>
            <person name="Douillard F.P."/>
            <person name="Paul Ross R."/>
            <person name="Yang R."/>
            <person name="Briner A.E."/>
            <person name="Felis G.E."/>
            <person name="de Vos W.M."/>
            <person name="Barrangou R."/>
            <person name="Klaenhammer T.R."/>
            <person name="Caufield P.W."/>
            <person name="Cui Y."/>
            <person name="Zhang H."/>
            <person name="O'Toole P.W."/>
        </authorList>
    </citation>
    <scope>NUCLEOTIDE SEQUENCE [LARGE SCALE GENOMIC DNA]</scope>
    <source>
        <strain evidence="2 3">DSM 20505</strain>
    </source>
</reference>
<protein>
    <submittedName>
        <fullName evidence="2">DNA replication protein</fullName>
    </submittedName>
</protein>
<gene>
    <name evidence="2" type="ORF">FC18_GL001871</name>
</gene>
<dbReference type="GO" id="GO:0006260">
    <property type="term" value="P:DNA replication"/>
    <property type="evidence" value="ECO:0007669"/>
    <property type="project" value="TreeGrafter"/>
</dbReference>
<dbReference type="SMART" id="SM00382">
    <property type="entry name" value="AAA"/>
    <property type="match status" value="1"/>
</dbReference>
<dbReference type="Proteomes" id="UP000051679">
    <property type="component" value="Unassembled WGS sequence"/>
</dbReference>
<dbReference type="CDD" id="cd00009">
    <property type="entry name" value="AAA"/>
    <property type="match status" value="1"/>
</dbReference>
<comment type="caution">
    <text evidence="2">The sequence shown here is derived from an EMBL/GenBank/DDBJ whole genome shotgun (WGS) entry which is preliminary data.</text>
</comment>
<dbReference type="PANTHER" id="PTHR30050">
    <property type="entry name" value="CHROMOSOMAL REPLICATION INITIATOR PROTEIN DNAA"/>
    <property type="match status" value="1"/>
</dbReference>
<dbReference type="Pfam" id="PF07319">
    <property type="entry name" value="DnaI_N"/>
    <property type="match status" value="1"/>
</dbReference>
<dbReference type="Gene3D" id="3.40.50.300">
    <property type="entry name" value="P-loop containing nucleotide triphosphate hydrolases"/>
    <property type="match status" value="1"/>
</dbReference>
<dbReference type="OrthoDB" id="61127at2"/>
<evidence type="ECO:0000313" key="2">
    <source>
        <dbReference type="EMBL" id="KRM54908.1"/>
    </source>
</evidence>
<name>A0A0R1ZVQ5_9LACO</name>
<sequence>MDNLSEHLQEMMKGRGVTRRFNEMKKTVMADADVQQFLHDHADELAPDAADRGAAKLYEYIRQRSKSGGPDAFAPGYVPRLVVAGHLIDIEYQPSAQKVADDERSRRLHLVRMENVPRDVRSAMLDKYDENSGREAAIVAAYNFVKQVGEDKERFAPGLYLYGPFGVGKTYLLGAMANELARRGVAVLLLHLPTFAVEMKDAIKDGGVLARIEAIKKVPVLMLDDIGSESFSPWFRDEVLGVILQYRMQEQLPVCFSSNKDKKQLQGFLAGNERGDEESIKASRIMERVNFLTKQITIEGPNRRDTQE</sequence>
<dbReference type="GO" id="GO:0005524">
    <property type="term" value="F:ATP binding"/>
    <property type="evidence" value="ECO:0007669"/>
    <property type="project" value="InterPro"/>
</dbReference>
<dbReference type="EMBL" id="AYYO01000041">
    <property type="protein sequence ID" value="KRM54908.1"/>
    <property type="molecule type" value="Genomic_DNA"/>
</dbReference>
<evidence type="ECO:0000313" key="3">
    <source>
        <dbReference type="Proteomes" id="UP000051679"/>
    </source>
</evidence>
<keyword evidence="3" id="KW-1185">Reference proteome</keyword>
<dbReference type="InterPro" id="IPR009928">
    <property type="entry name" value="DnaI_N"/>
</dbReference>
<dbReference type="NCBIfam" id="NF006505">
    <property type="entry name" value="PRK08939.1"/>
    <property type="match status" value="1"/>
</dbReference>
<feature type="domain" description="AAA+ ATPase" evidence="1">
    <location>
        <begin position="155"/>
        <end position="292"/>
    </location>
</feature>
<dbReference type="AlphaFoldDB" id="A0A0R1ZVQ5"/>
<dbReference type="PANTHER" id="PTHR30050:SF8">
    <property type="entry name" value="PRIMOSOMAL PROTEIN DNAI"/>
    <property type="match status" value="1"/>
</dbReference>
<dbReference type="Pfam" id="PF01695">
    <property type="entry name" value="IstB_IS21"/>
    <property type="match status" value="1"/>
</dbReference>
<dbReference type="RefSeq" id="WP_054679833.1">
    <property type="nucleotide sequence ID" value="NZ_AYYO01000041.1"/>
</dbReference>
<dbReference type="InterPro" id="IPR027417">
    <property type="entry name" value="P-loop_NTPase"/>
</dbReference>
<dbReference type="PATRIC" id="fig|1291052.5.peg.1931"/>